<dbReference type="RefSeq" id="WP_102634717.1">
    <property type="nucleotide sequence ID" value="NZ_CADIJZ010000022.1"/>
</dbReference>
<feature type="domain" description="Flavin reductase like" evidence="3">
    <location>
        <begin position="1"/>
        <end position="149"/>
    </location>
</feature>
<evidence type="ECO:0000256" key="2">
    <source>
        <dbReference type="ARBA" id="ARBA00023002"/>
    </source>
</evidence>
<reference evidence="4 5" key="1">
    <citation type="submission" date="2018-01" db="EMBL/GenBank/DDBJ databases">
        <title>Whole genome analyses suggest that Burkholderia sensu lato contains two further novel genera in the rhizoxinica-symbiotica group Mycetohabitans gen. nov., and Trinickia gen. nov.: implications for the evolution of diazotrophy and nodulation in the Burkholderiaceae.</title>
        <authorList>
            <person name="Estrada-de los Santos P."/>
            <person name="Palmer M."/>
            <person name="Chavez-Ramirez B."/>
            <person name="Beukes C."/>
            <person name="Steenkamp E.T."/>
            <person name="Hirsch A.M."/>
            <person name="Manyaka P."/>
            <person name="Maluk M."/>
            <person name="Lafos M."/>
            <person name="Crook M."/>
            <person name="Gross E."/>
            <person name="Simon M.F."/>
            <person name="Bueno dos Reis Junior F."/>
            <person name="Poole P.S."/>
            <person name="Venter S.N."/>
            <person name="James E.K."/>
        </authorList>
    </citation>
    <scope>NUCLEOTIDE SEQUENCE [LARGE SCALE GENOMIC DNA]</scope>
    <source>
        <strain evidence="4 5">WSM 3937</strain>
    </source>
</reference>
<dbReference type="SMART" id="SM00903">
    <property type="entry name" value="Flavin_Reduct"/>
    <property type="match status" value="1"/>
</dbReference>
<organism evidence="4 5">
    <name type="scientific">Paraburkholderia rhynchosiae</name>
    <dbReference type="NCBI Taxonomy" id="487049"/>
    <lineage>
        <taxon>Bacteria</taxon>
        <taxon>Pseudomonadati</taxon>
        <taxon>Pseudomonadota</taxon>
        <taxon>Betaproteobacteria</taxon>
        <taxon>Burkholderiales</taxon>
        <taxon>Burkholderiaceae</taxon>
        <taxon>Paraburkholderia</taxon>
    </lineage>
</organism>
<gene>
    <name evidence="4" type="ORF">C0Z16_24905</name>
</gene>
<dbReference type="PANTHER" id="PTHR30466">
    <property type="entry name" value="FLAVIN REDUCTASE"/>
    <property type="match status" value="1"/>
</dbReference>
<accession>A0ABX4UZG7</accession>
<keyword evidence="2" id="KW-0560">Oxidoreductase</keyword>
<dbReference type="EMBL" id="PNXY01000020">
    <property type="protein sequence ID" value="PMS27490.1"/>
    <property type="molecule type" value="Genomic_DNA"/>
</dbReference>
<dbReference type="Pfam" id="PF01613">
    <property type="entry name" value="Flavin_Reduct"/>
    <property type="match status" value="1"/>
</dbReference>
<protein>
    <submittedName>
        <fullName evidence="4">Flavin reductase</fullName>
    </submittedName>
</protein>
<name>A0ABX4UZG7_9BURK</name>
<dbReference type="Proteomes" id="UP000235659">
    <property type="component" value="Unassembled WGS sequence"/>
</dbReference>
<comment type="similarity">
    <text evidence="1">Belongs to the non-flavoprotein flavin reductase family.</text>
</comment>
<evidence type="ECO:0000313" key="5">
    <source>
        <dbReference type="Proteomes" id="UP000235659"/>
    </source>
</evidence>
<sequence>MRCLTGHVCLITTGSDADGPLAGMTATAVTSVSAVPPFLLVCINRTNSSLAHIQATGHFVVNVLPRTEQDLAQRFSRPLLPHEKFQAGTWSRLRTGAPALATAMVNFDCSVERVMQVGTHDVIFGHVEAVASNVGSSTPLLYSQGSYGEFQTNKAVDFHDLLWISNWGYD</sequence>
<dbReference type="InterPro" id="IPR050268">
    <property type="entry name" value="NADH-dep_flavin_reductase"/>
</dbReference>
<keyword evidence="5" id="KW-1185">Reference proteome</keyword>
<comment type="caution">
    <text evidence="4">The sequence shown here is derived from an EMBL/GenBank/DDBJ whole genome shotgun (WGS) entry which is preliminary data.</text>
</comment>
<evidence type="ECO:0000313" key="4">
    <source>
        <dbReference type="EMBL" id="PMS27490.1"/>
    </source>
</evidence>
<dbReference type="PANTHER" id="PTHR30466:SF11">
    <property type="entry name" value="FLAVIN-DEPENDENT MONOOXYGENASE, REDUCTASE SUBUNIT HSAB"/>
    <property type="match status" value="1"/>
</dbReference>
<dbReference type="Gene3D" id="2.30.110.10">
    <property type="entry name" value="Electron Transport, Fmn-binding Protein, Chain A"/>
    <property type="match status" value="1"/>
</dbReference>
<dbReference type="InterPro" id="IPR002563">
    <property type="entry name" value="Flavin_Rdtase-like_dom"/>
</dbReference>
<evidence type="ECO:0000259" key="3">
    <source>
        <dbReference type="SMART" id="SM00903"/>
    </source>
</evidence>
<evidence type="ECO:0000256" key="1">
    <source>
        <dbReference type="ARBA" id="ARBA00008898"/>
    </source>
</evidence>
<dbReference type="InterPro" id="IPR012349">
    <property type="entry name" value="Split_barrel_FMN-bd"/>
</dbReference>
<dbReference type="SUPFAM" id="SSF50475">
    <property type="entry name" value="FMN-binding split barrel"/>
    <property type="match status" value="1"/>
</dbReference>
<proteinExistence type="inferred from homology"/>